<evidence type="ECO:0000313" key="6">
    <source>
        <dbReference type="Proteomes" id="UP000001416"/>
    </source>
</evidence>
<dbReference type="PANTHER" id="PTHR40661">
    <property type="match status" value="1"/>
</dbReference>
<evidence type="ECO:0000256" key="2">
    <source>
        <dbReference type="ARBA" id="ARBA00023125"/>
    </source>
</evidence>
<proteinExistence type="predicted"/>
<dbReference type="SUPFAM" id="SSF51306">
    <property type="entry name" value="LexA/Signal peptidase"/>
    <property type="match status" value="1"/>
</dbReference>
<dbReference type="HOGENOM" id="CLU_1193723_0_0_4"/>
<evidence type="ECO:0000256" key="1">
    <source>
        <dbReference type="ARBA" id="ARBA00023015"/>
    </source>
</evidence>
<dbReference type="Pfam" id="PF00717">
    <property type="entry name" value="Peptidase_S24"/>
    <property type="match status" value="1"/>
</dbReference>
<name>Q82XF6_NITEU</name>
<dbReference type="KEGG" id="neu:NE0318"/>
<evidence type="ECO:0000259" key="4">
    <source>
        <dbReference type="Pfam" id="PF00717"/>
    </source>
</evidence>
<dbReference type="STRING" id="228410.NE0318"/>
<dbReference type="GO" id="GO:0003677">
    <property type="term" value="F:DNA binding"/>
    <property type="evidence" value="ECO:0007669"/>
    <property type="project" value="UniProtKB-KW"/>
</dbReference>
<evidence type="ECO:0000313" key="5">
    <source>
        <dbReference type="EMBL" id="CAD84229.1"/>
    </source>
</evidence>
<dbReference type="Gene3D" id="1.10.10.10">
    <property type="entry name" value="Winged helix-like DNA-binding domain superfamily/Winged helix DNA-binding domain"/>
    <property type="match status" value="1"/>
</dbReference>
<dbReference type="SUPFAM" id="SSF46955">
    <property type="entry name" value="Putative DNA-binding domain"/>
    <property type="match status" value="1"/>
</dbReference>
<dbReference type="CDD" id="cd06529">
    <property type="entry name" value="S24_LexA-like"/>
    <property type="match status" value="1"/>
</dbReference>
<dbReference type="PANTHER" id="PTHR40661:SF3">
    <property type="entry name" value="FELS-1 PROPHAGE TRANSCRIPTIONAL REGULATOR"/>
    <property type="match status" value="1"/>
</dbReference>
<dbReference type="InterPro" id="IPR036388">
    <property type="entry name" value="WH-like_DNA-bd_sf"/>
</dbReference>
<protein>
    <recommendedName>
        <fullName evidence="4">Peptidase S24/S26A/S26B/S26C domain-containing protein</fullName>
    </recommendedName>
</protein>
<sequence length="265" mass="29936">MNPNIRVWFSADELAKLSPHLVTRIPVSPRQCRERAKREKWLSREVAGKGGPRGKKTEFLPPENILSEIHQFLSRNPDFFAEAGSSPENATQPGMYQARQPMSRNGKYGQSIVGNHTDLENSEVVYVAHTELCDTPGEVTEMIPDDQMILSIAVNPADWRRYAGLNPEHIKIIDVQGDGMKPTLQHGDQVLVDTACNRFVDDAIYAIRQGDMLRIKRIRLRLDGSIEIRSDNSHNFGIETYSQKEAAAFNVFGKILPFKFGKFDL</sequence>
<dbReference type="Proteomes" id="UP000001416">
    <property type="component" value="Chromosome"/>
</dbReference>
<keyword evidence="1" id="KW-0805">Transcription regulation</keyword>
<evidence type="ECO:0000256" key="3">
    <source>
        <dbReference type="ARBA" id="ARBA00023163"/>
    </source>
</evidence>
<keyword evidence="3" id="KW-0804">Transcription</keyword>
<dbReference type="Gene3D" id="2.10.109.10">
    <property type="entry name" value="Umud Fragment, subunit A"/>
    <property type="match status" value="1"/>
</dbReference>
<dbReference type="InterPro" id="IPR036286">
    <property type="entry name" value="LexA/Signal_pep-like_sf"/>
</dbReference>
<dbReference type="InterPro" id="IPR039418">
    <property type="entry name" value="LexA-like"/>
</dbReference>
<keyword evidence="2" id="KW-0238">DNA-binding</keyword>
<keyword evidence="6" id="KW-1185">Reference proteome</keyword>
<dbReference type="InterPro" id="IPR015927">
    <property type="entry name" value="Peptidase_S24_S26A/B/C"/>
</dbReference>
<dbReference type="eggNOG" id="COG2932">
    <property type="taxonomic scope" value="Bacteria"/>
</dbReference>
<organism evidence="5 6">
    <name type="scientific">Nitrosomonas europaea (strain ATCC 19718 / CIP 103999 / KCTC 2705 / NBRC 14298)</name>
    <dbReference type="NCBI Taxonomy" id="228410"/>
    <lineage>
        <taxon>Bacteria</taxon>
        <taxon>Pseudomonadati</taxon>
        <taxon>Pseudomonadota</taxon>
        <taxon>Betaproteobacteria</taxon>
        <taxon>Nitrosomonadales</taxon>
        <taxon>Nitrosomonadaceae</taxon>
        <taxon>Nitrosomonas</taxon>
    </lineage>
</organism>
<dbReference type="RefSeq" id="WP_011110953.1">
    <property type="nucleotide sequence ID" value="NC_004757.1"/>
</dbReference>
<dbReference type="OrthoDB" id="7011085at2"/>
<feature type="domain" description="Peptidase S24/S26A/S26B/S26C" evidence="4">
    <location>
        <begin position="165"/>
        <end position="255"/>
    </location>
</feature>
<dbReference type="InterPro" id="IPR009061">
    <property type="entry name" value="DNA-bd_dom_put_sf"/>
</dbReference>
<accession>Q82XF6</accession>
<dbReference type="AlphaFoldDB" id="Q82XF6"/>
<dbReference type="GeneID" id="87103525"/>
<reference evidence="5 6" key="1">
    <citation type="journal article" date="2003" name="J. Bacteriol.">
        <title>Complete genome sequence of the ammonia-oxidizing bacterium and obligate chemolithoautotroph Nitrosomonas europaea.</title>
        <authorList>
            <person name="Chain P."/>
            <person name="Lamerdin J."/>
            <person name="Larimer F."/>
            <person name="Regala W."/>
            <person name="Land M."/>
            <person name="Hauser L."/>
            <person name="Hooper A."/>
            <person name="Klotz M."/>
            <person name="Norton J."/>
            <person name="Sayavedra-Soto L."/>
            <person name="Arciero D."/>
            <person name="Hommes N."/>
            <person name="Whittaker M."/>
            <person name="Arp D."/>
        </authorList>
    </citation>
    <scope>NUCLEOTIDE SEQUENCE [LARGE SCALE GENOMIC DNA]</scope>
    <source>
        <strain evidence="6">ATCC 19718 / CIP 103999 / KCTC 2705 / NBRC 14298</strain>
    </source>
</reference>
<dbReference type="EMBL" id="AL954747">
    <property type="protein sequence ID" value="CAD84229.1"/>
    <property type="molecule type" value="Genomic_DNA"/>
</dbReference>
<gene>
    <name evidence="5" type="ordered locus">NE0318</name>
</gene>